<organism evidence="1">
    <name type="scientific">Pinus koraiensis</name>
    <name type="common">Korean pine</name>
    <dbReference type="NCBI Taxonomy" id="88728"/>
    <lineage>
        <taxon>Eukaryota</taxon>
        <taxon>Viridiplantae</taxon>
        <taxon>Streptophyta</taxon>
        <taxon>Embryophyta</taxon>
        <taxon>Tracheophyta</taxon>
        <taxon>Spermatophyta</taxon>
        <taxon>Pinopsida</taxon>
        <taxon>Pinidae</taxon>
        <taxon>Conifers I</taxon>
        <taxon>Pinales</taxon>
        <taxon>Pinaceae</taxon>
        <taxon>Pinus</taxon>
        <taxon>Pinus subgen. Strobus</taxon>
    </lineage>
</organism>
<geneLocation type="chloroplast" evidence="1"/>
<accession>A4QMJ6</accession>
<keyword evidence="1" id="KW-0934">Plastid</keyword>
<sequence>MGKKTVDLLWFYHHPTVFESFYSMILNVMIREINQIERIL</sequence>
<dbReference type="AlphaFoldDB" id="A4QMJ6"/>
<name>A4QMJ6_PINKO</name>
<reference evidence="1" key="1">
    <citation type="submission" date="2007-04" db="EMBL/GenBank/DDBJ databases">
        <authorList>
            <person name="Noh E.W."/>
            <person name="Lee J.S."/>
            <person name="Choi Y.I."/>
            <person name="Han M.S."/>
            <person name="Yi Y.S."/>
            <person name="Han S.U."/>
        </authorList>
    </citation>
    <scope>NUCLEOTIDE SEQUENCE</scope>
</reference>
<evidence type="ECO:0000313" key="1">
    <source>
        <dbReference type="EMBL" id="ABP35324.1"/>
    </source>
</evidence>
<protein>
    <submittedName>
        <fullName evidence="1">ORF40d</fullName>
    </submittedName>
</protein>
<proteinExistence type="predicted"/>
<keyword evidence="1" id="KW-0150">Chloroplast</keyword>
<dbReference type="EMBL" id="AY228468">
    <property type="protein sequence ID" value="ABP35324.1"/>
    <property type="molecule type" value="Genomic_DNA"/>
</dbReference>